<gene>
    <name evidence="5" type="primary">LOC106474053</name>
</gene>
<evidence type="ECO:0000256" key="1">
    <source>
        <dbReference type="ARBA" id="ARBA00004173"/>
    </source>
</evidence>
<dbReference type="PROSITE" id="PS51286">
    <property type="entry name" value="RAP"/>
    <property type="match status" value="1"/>
</dbReference>
<feature type="domain" description="RAP" evidence="3">
    <location>
        <begin position="679"/>
        <end position="737"/>
    </location>
</feature>
<evidence type="ECO:0000256" key="2">
    <source>
        <dbReference type="ARBA" id="ARBA00023128"/>
    </source>
</evidence>
<protein>
    <submittedName>
        <fullName evidence="5">FAST kinase domain-containing protein 3, mitochondrial-like</fullName>
    </submittedName>
</protein>
<comment type="subcellular location">
    <subcellularLocation>
        <location evidence="1">Mitochondrion</location>
    </subcellularLocation>
</comment>
<evidence type="ECO:0000313" key="4">
    <source>
        <dbReference type="Proteomes" id="UP000694941"/>
    </source>
</evidence>
<dbReference type="RefSeq" id="XP_013790192.2">
    <property type="nucleotide sequence ID" value="XM_013934738.2"/>
</dbReference>
<dbReference type="Pfam" id="PF06743">
    <property type="entry name" value="FAST_1"/>
    <property type="match status" value="1"/>
</dbReference>
<dbReference type="Pfam" id="PF08368">
    <property type="entry name" value="FAST_2"/>
    <property type="match status" value="1"/>
</dbReference>
<dbReference type="SMART" id="SM00952">
    <property type="entry name" value="RAP"/>
    <property type="match status" value="1"/>
</dbReference>
<dbReference type="GeneID" id="106474053"/>
<evidence type="ECO:0000313" key="5">
    <source>
        <dbReference type="RefSeq" id="XP_013790192.2"/>
    </source>
</evidence>
<organism evidence="4 5">
    <name type="scientific">Limulus polyphemus</name>
    <name type="common">Atlantic horseshoe crab</name>
    <dbReference type="NCBI Taxonomy" id="6850"/>
    <lineage>
        <taxon>Eukaryota</taxon>
        <taxon>Metazoa</taxon>
        <taxon>Ecdysozoa</taxon>
        <taxon>Arthropoda</taxon>
        <taxon>Chelicerata</taxon>
        <taxon>Merostomata</taxon>
        <taxon>Xiphosura</taxon>
        <taxon>Limulidae</taxon>
        <taxon>Limulus</taxon>
    </lineage>
</organism>
<dbReference type="InterPro" id="IPR013584">
    <property type="entry name" value="RAP"/>
</dbReference>
<keyword evidence="2" id="KW-0496">Mitochondrion</keyword>
<dbReference type="InterPro" id="IPR050870">
    <property type="entry name" value="FAST_kinase"/>
</dbReference>
<dbReference type="InterPro" id="IPR010622">
    <property type="entry name" value="FAST_Leu-rich"/>
</dbReference>
<dbReference type="PANTHER" id="PTHR21228:SF40">
    <property type="entry name" value="LD45607P"/>
    <property type="match status" value="1"/>
</dbReference>
<reference evidence="5" key="1">
    <citation type="submission" date="2025-08" db="UniProtKB">
        <authorList>
            <consortium name="RefSeq"/>
        </authorList>
    </citation>
    <scope>IDENTIFICATION</scope>
    <source>
        <tissue evidence="5">Muscle</tissue>
    </source>
</reference>
<sequence length="748" mass="85758">MICTVVLSRFSKSWKLHTSFVAMSCPFISCRCKYEIAQSTSMHLLTRTWHYKIISGPASKVIVSLIKEQNCKYWKSKGSFTGLNTLNDRLYYRFKSTFTKDRNSLGSSTILVQDGLDIQELPVIVKKTSDVLAVIGCTPDRSENSSVLENKNLKKDRIDTDLYSYLSKNKERVEHKKIEQSESDFMKIRTNLEACLCMKQLMAYLQNLPLKEVSSVVALAVLERLIDLQGVGLDKISLKEFSVENSVHSVIIYRLCELVCGSEDISAILAGLGCVLRGRMADEERKRYIECFVQDCLYQVSDGKLNILQICELVNLLHRAGGDHQATVDKLWSSIVDSAKYINEKNILTVFGILPCFKTSQVIILRTLTKQVELCSLKLTGTQVALILQIVSNLRQRPYKLLSVLTKWTNLNLHTLSEKEFKDIIRFMNRMKFRDSGLDNALERYMKTKGLKCQNTGIVRVVSEYCALFRWRNTKVLECLAAVFIKHGKKMPPENIESIVNLFGLLNHQPPYAFEFFENLENVLLERFADFKPQSIIEILMSCIYLQRYPLNFVKKVISPFFLDRLNACLADAELRWAHSRLKLLDAALTLECHQYRGPFFPKNLSAKSLHKDGRLVKLKTSLNDCFSELLGGEDRYKFSVVIPRLPLSDLYIIDYLFHLNKAGCPLPLYSVSGIYKRVAVLVHLPEHYCLNTDHLIGPQSTRERHLHLLGYEVVHLNYEALNRLSSQTERLDYLKKQLVFPFNSSAS</sequence>
<name>A0ABM1BWU2_LIMPO</name>
<dbReference type="Pfam" id="PF08373">
    <property type="entry name" value="RAP"/>
    <property type="match status" value="1"/>
</dbReference>
<dbReference type="Proteomes" id="UP000694941">
    <property type="component" value="Unplaced"/>
</dbReference>
<proteinExistence type="predicted"/>
<accession>A0ABM1BWU2</accession>
<evidence type="ECO:0000259" key="3">
    <source>
        <dbReference type="PROSITE" id="PS51286"/>
    </source>
</evidence>
<dbReference type="PANTHER" id="PTHR21228">
    <property type="entry name" value="FAST LEU-RICH DOMAIN-CONTAINING"/>
    <property type="match status" value="1"/>
</dbReference>
<dbReference type="InterPro" id="IPR013579">
    <property type="entry name" value="FAST_2"/>
</dbReference>
<keyword evidence="4" id="KW-1185">Reference proteome</keyword>